<keyword evidence="1" id="KW-0808">Transferase</keyword>
<reference evidence="3" key="1">
    <citation type="journal article" date="2023" name="IMA Fungus">
        <title>Comparative genomic study of the Penicillium genus elucidates a diverse pangenome and 15 lateral gene transfer events.</title>
        <authorList>
            <person name="Petersen C."/>
            <person name="Sorensen T."/>
            <person name="Nielsen M.R."/>
            <person name="Sondergaard T.E."/>
            <person name="Sorensen J.L."/>
            <person name="Fitzpatrick D.A."/>
            <person name="Frisvad J.C."/>
            <person name="Nielsen K.L."/>
        </authorList>
    </citation>
    <scope>NUCLEOTIDE SEQUENCE</scope>
    <source>
        <strain evidence="3">IBT 17514</strain>
    </source>
</reference>
<dbReference type="GO" id="GO:0008757">
    <property type="term" value="F:S-adenosylmethionine-dependent methyltransferase activity"/>
    <property type="evidence" value="ECO:0007669"/>
    <property type="project" value="InterPro"/>
</dbReference>
<keyword evidence="3" id="KW-0489">Methyltransferase</keyword>
<reference evidence="3" key="2">
    <citation type="submission" date="2023-01" db="EMBL/GenBank/DDBJ databases">
        <authorList>
            <person name="Petersen C."/>
        </authorList>
    </citation>
    <scope>NUCLEOTIDE SEQUENCE</scope>
    <source>
        <strain evidence="3">IBT 17514</strain>
    </source>
</reference>
<accession>A0AAD6MYI5</accession>
<dbReference type="Pfam" id="PF08241">
    <property type="entry name" value="Methyltransf_11"/>
    <property type="match status" value="1"/>
</dbReference>
<dbReference type="Proteomes" id="UP001215712">
    <property type="component" value="Unassembled WGS sequence"/>
</dbReference>
<dbReference type="InterPro" id="IPR013216">
    <property type="entry name" value="Methyltransf_11"/>
</dbReference>
<organism evidence="3 4">
    <name type="scientific">Penicillium malachiteum</name>
    <dbReference type="NCBI Taxonomy" id="1324776"/>
    <lineage>
        <taxon>Eukaryota</taxon>
        <taxon>Fungi</taxon>
        <taxon>Dikarya</taxon>
        <taxon>Ascomycota</taxon>
        <taxon>Pezizomycotina</taxon>
        <taxon>Eurotiomycetes</taxon>
        <taxon>Eurotiomycetidae</taxon>
        <taxon>Eurotiales</taxon>
        <taxon>Aspergillaceae</taxon>
        <taxon>Penicillium</taxon>
    </lineage>
</organism>
<feature type="domain" description="Methyltransferase type 11" evidence="2">
    <location>
        <begin position="68"/>
        <end position="166"/>
    </location>
</feature>
<dbReference type="PANTHER" id="PTHR44068:SF11">
    <property type="entry name" value="GERANYL DIPHOSPHATE 2-C-METHYLTRANSFERASE"/>
    <property type="match status" value="1"/>
</dbReference>
<evidence type="ECO:0000256" key="1">
    <source>
        <dbReference type="ARBA" id="ARBA00022679"/>
    </source>
</evidence>
<dbReference type="InterPro" id="IPR050447">
    <property type="entry name" value="Erg6_SMT_methyltransf"/>
</dbReference>
<dbReference type="PANTHER" id="PTHR44068">
    <property type="entry name" value="ZGC:194242"/>
    <property type="match status" value="1"/>
</dbReference>
<dbReference type="CDD" id="cd02440">
    <property type="entry name" value="AdoMet_MTases"/>
    <property type="match status" value="1"/>
</dbReference>
<evidence type="ECO:0000313" key="3">
    <source>
        <dbReference type="EMBL" id="KAJ5733479.1"/>
    </source>
</evidence>
<comment type="caution">
    <text evidence="3">The sequence shown here is derived from an EMBL/GenBank/DDBJ whole genome shotgun (WGS) entry which is preliminary data.</text>
</comment>
<name>A0AAD6MYI5_9EURO</name>
<gene>
    <name evidence="3" type="ORF">N7493_002265</name>
</gene>
<evidence type="ECO:0000259" key="2">
    <source>
        <dbReference type="Pfam" id="PF08241"/>
    </source>
</evidence>
<protein>
    <submittedName>
        <fullName evidence="3">Methyltransferase domain-containing protein</fullName>
    </submittedName>
</protein>
<keyword evidence="4" id="KW-1185">Reference proteome</keyword>
<evidence type="ECO:0000313" key="4">
    <source>
        <dbReference type="Proteomes" id="UP001215712"/>
    </source>
</evidence>
<dbReference type="GO" id="GO:0032259">
    <property type="term" value="P:methylation"/>
    <property type="evidence" value="ECO:0007669"/>
    <property type="project" value="UniProtKB-KW"/>
</dbReference>
<dbReference type="SUPFAM" id="SSF53335">
    <property type="entry name" value="S-adenosyl-L-methionine-dependent methyltransferases"/>
    <property type="match status" value="1"/>
</dbReference>
<dbReference type="AlphaFoldDB" id="A0AAD6MYI5"/>
<dbReference type="InterPro" id="IPR029063">
    <property type="entry name" value="SAM-dependent_MTases_sf"/>
</dbReference>
<dbReference type="Gene3D" id="3.40.50.150">
    <property type="entry name" value="Vaccinia Virus protein VP39"/>
    <property type="match status" value="1"/>
</dbReference>
<proteinExistence type="predicted"/>
<sequence>MDSQHSSATVAALYDQLSGALMDILGGSIHFGYWDNAADERGIEAATDCMTTLVADRLAITSPNQRILDVGCGTGKPAMQIALTHNCHVTGITNSNRQVEIAQSKVSSYTEPGKLNFQLEDAEDLKFPDKSFDGAVAIESLIHMGDKRAAIAQIARVLRPGSRFVIADVFIDDGRIEDTDAQVLASLCQLFQVRTIPTAGDIRELLRQAGLEIKEFTDVRQNIQRNFQTIASGLGQIKIAQNNEMGEQVQAMIEGLSKMGDLKQFGYAIITAVRTE</sequence>
<dbReference type="EMBL" id="JAQJAN010000003">
    <property type="protein sequence ID" value="KAJ5733479.1"/>
    <property type="molecule type" value="Genomic_DNA"/>
</dbReference>